<reference evidence="2" key="1">
    <citation type="submission" date="2023-06" db="EMBL/GenBank/DDBJ databases">
        <title>Genomic analysis of the entomopathogenic nematode Steinernema hermaphroditum.</title>
        <authorList>
            <person name="Schwarz E.M."/>
            <person name="Heppert J.K."/>
            <person name="Baniya A."/>
            <person name="Schwartz H.T."/>
            <person name="Tan C.-H."/>
            <person name="Antoshechkin I."/>
            <person name="Sternberg P.W."/>
            <person name="Goodrich-Blair H."/>
            <person name="Dillman A.R."/>
        </authorList>
    </citation>
    <scope>NUCLEOTIDE SEQUENCE</scope>
    <source>
        <strain evidence="2">PS9179</strain>
        <tissue evidence="2">Whole animal</tissue>
    </source>
</reference>
<evidence type="ECO:0000313" key="2">
    <source>
        <dbReference type="EMBL" id="KAK0411793.1"/>
    </source>
</evidence>
<evidence type="ECO:0000313" key="3">
    <source>
        <dbReference type="Proteomes" id="UP001175271"/>
    </source>
</evidence>
<gene>
    <name evidence="2" type="ORF">QR680_005851</name>
</gene>
<name>A0AA39HVP7_9BILA</name>
<feature type="region of interest" description="Disordered" evidence="1">
    <location>
        <begin position="46"/>
        <end position="69"/>
    </location>
</feature>
<dbReference type="Proteomes" id="UP001175271">
    <property type="component" value="Unassembled WGS sequence"/>
</dbReference>
<protein>
    <submittedName>
        <fullName evidence="2">Uncharacterized protein</fullName>
    </submittedName>
</protein>
<keyword evidence="3" id="KW-1185">Reference proteome</keyword>
<evidence type="ECO:0000256" key="1">
    <source>
        <dbReference type="SAM" id="MobiDB-lite"/>
    </source>
</evidence>
<accession>A0AA39HVP7</accession>
<comment type="caution">
    <text evidence="2">The sequence shown here is derived from an EMBL/GenBank/DDBJ whole genome shotgun (WGS) entry which is preliminary data.</text>
</comment>
<proteinExistence type="predicted"/>
<dbReference type="AlphaFoldDB" id="A0AA39HVP7"/>
<dbReference type="EMBL" id="JAUCMV010000003">
    <property type="protein sequence ID" value="KAK0411793.1"/>
    <property type="molecule type" value="Genomic_DNA"/>
</dbReference>
<organism evidence="2 3">
    <name type="scientific">Steinernema hermaphroditum</name>
    <dbReference type="NCBI Taxonomy" id="289476"/>
    <lineage>
        <taxon>Eukaryota</taxon>
        <taxon>Metazoa</taxon>
        <taxon>Ecdysozoa</taxon>
        <taxon>Nematoda</taxon>
        <taxon>Chromadorea</taxon>
        <taxon>Rhabditida</taxon>
        <taxon>Tylenchina</taxon>
        <taxon>Panagrolaimomorpha</taxon>
        <taxon>Strongyloidoidea</taxon>
        <taxon>Steinernematidae</taxon>
        <taxon>Steinernema</taxon>
    </lineage>
</organism>
<sequence length="69" mass="7824">MLMEFVMDHEDWTGISTLTPGFEEPPSPTQYSCLSITSFSTFPRPEPFSESATKHSVDSTFSVERGRFE</sequence>